<dbReference type="InterPro" id="IPR010372">
    <property type="entry name" value="DNA_pol3_delta_N"/>
</dbReference>
<dbReference type="CDD" id="cd18138">
    <property type="entry name" value="HLD_clamp_pol_III_delta"/>
    <property type="match status" value="1"/>
</dbReference>
<evidence type="ECO:0000256" key="2">
    <source>
        <dbReference type="ARBA" id="ARBA00017703"/>
    </source>
</evidence>
<accession>A0A081N8Z2</accession>
<evidence type="ECO:0000313" key="13">
    <source>
        <dbReference type="Proteomes" id="UP000028006"/>
    </source>
</evidence>
<dbReference type="SUPFAM" id="SSF48019">
    <property type="entry name" value="post-AAA+ oligomerization domain-like"/>
    <property type="match status" value="1"/>
</dbReference>
<dbReference type="InterPro" id="IPR008921">
    <property type="entry name" value="DNA_pol3_clamp-load_cplx_C"/>
</dbReference>
<protein>
    <recommendedName>
        <fullName evidence="2 9">DNA polymerase III subunit delta</fullName>
        <ecNumber evidence="1 9">2.7.7.7</ecNumber>
    </recommendedName>
</protein>
<evidence type="ECO:0000256" key="6">
    <source>
        <dbReference type="ARBA" id="ARBA00022932"/>
    </source>
</evidence>
<dbReference type="Pfam" id="PF14840">
    <property type="entry name" value="DNA_pol3_delt_C"/>
    <property type="match status" value="1"/>
</dbReference>
<dbReference type="AlphaFoldDB" id="A0A081N8Z2"/>
<keyword evidence="4" id="KW-0548">Nucleotidyltransferase</keyword>
<keyword evidence="6" id="KW-0239">DNA-directed DNA polymerase</keyword>
<evidence type="ECO:0000256" key="5">
    <source>
        <dbReference type="ARBA" id="ARBA00022705"/>
    </source>
</evidence>
<dbReference type="RefSeq" id="WP_034875075.1">
    <property type="nucleotide sequence ID" value="NZ_JOKG01000002.1"/>
</dbReference>
<evidence type="ECO:0000256" key="9">
    <source>
        <dbReference type="NCBIfam" id="TIGR01128"/>
    </source>
</evidence>
<dbReference type="InterPro" id="IPR032780">
    <property type="entry name" value="DNA_pol3_delt_C"/>
</dbReference>
<comment type="catalytic activity">
    <reaction evidence="8">
        <text>DNA(n) + a 2'-deoxyribonucleoside 5'-triphosphate = DNA(n+1) + diphosphate</text>
        <dbReference type="Rhea" id="RHEA:22508"/>
        <dbReference type="Rhea" id="RHEA-COMP:17339"/>
        <dbReference type="Rhea" id="RHEA-COMP:17340"/>
        <dbReference type="ChEBI" id="CHEBI:33019"/>
        <dbReference type="ChEBI" id="CHEBI:61560"/>
        <dbReference type="ChEBI" id="CHEBI:173112"/>
        <dbReference type="EC" id="2.7.7.7"/>
    </reaction>
</comment>
<keyword evidence="3" id="KW-0808">Transferase</keyword>
<dbReference type="Proteomes" id="UP000028006">
    <property type="component" value="Unassembled WGS sequence"/>
</dbReference>
<dbReference type="Gene3D" id="1.10.8.60">
    <property type="match status" value="1"/>
</dbReference>
<dbReference type="InterPro" id="IPR027417">
    <property type="entry name" value="P-loop_NTPase"/>
</dbReference>
<comment type="caution">
    <text evidence="12">The sequence shown here is derived from an EMBL/GenBank/DDBJ whole genome shotgun (WGS) entry which is preliminary data.</text>
</comment>
<dbReference type="InterPro" id="IPR005790">
    <property type="entry name" value="DNA_polIII_delta"/>
</dbReference>
<dbReference type="Gene3D" id="1.20.272.10">
    <property type="match status" value="1"/>
</dbReference>
<name>A0A081N8Z2_9GAMM</name>
<dbReference type="GO" id="GO:0006261">
    <property type="term" value="P:DNA-templated DNA replication"/>
    <property type="evidence" value="ECO:0007669"/>
    <property type="project" value="TreeGrafter"/>
</dbReference>
<keyword evidence="5" id="KW-0235">DNA replication</keyword>
<dbReference type="GO" id="GO:0003677">
    <property type="term" value="F:DNA binding"/>
    <property type="evidence" value="ECO:0007669"/>
    <property type="project" value="InterPro"/>
</dbReference>
<comment type="similarity">
    <text evidence="7">Belongs to the DNA polymerase HolA subunit family.</text>
</comment>
<dbReference type="eggNOG" id="COG1466">
    <property type="taxonomic scope" value="Bacteria"/>
</dbReference>
<organism evidence="12 13">
    <name type="scientific">Endozoicomonas montiporae</name>
    <dbReference type="NCBI Taxonomy" id="1027273"/>
    <lineage>
        <taxon>Bacteria</taxon>
        <taxon>Pseudomonadati</taxon>
        <taxon>Pseudomonadota</taxon>
        <taxon>Gammaproteobacteria</taxon>
        <taxon>Oceanospirillales</taxon>
        <taxon>Endozoicomonadaceae</taxon>
        <taxon>Endozoicomonas</taxon>
    </lineage>
</organism>
<proteinExistence type="inferred from homology"/>
<evidence type="ECO:0000256" key="4">
    <source>
        <dbReference type="ARBA" id="ARBA00022695"/>
    </source>
</evidence>
<evidence type="ECO:0000259" key="10">
    <source>
        <dbReference type="Pfam" id="PF06144"/>
    </source>
</evidence>
<dbReference type="PANTHER" id="PTHR34388:SF1">
    <property type="entry name" value="DNA POLYMERASE III SUBUNIT DELTA"/>
    <property type="match status" value="1"/>
</dbReference>
<dbReference type="SUPFAM" id="SSF52540">
    <property type="entry name" value="P-loop containing nucleoside triphosphate hydrolases"/>
    <property type="match status" value="1"/>
</dbReference>
<evidence type="ECO:0000256" key="7">
    <source>
        <dbReference type="ARBA" id="ARBA00034754"/>
    </source>
</evidence>
<dbReference type="Pfam" id="PF06144">
    <property type="entry name" value="DNA_pol3_delta"/>
    <property type="match status" value="1"/>
</dbReference>
<evidence type="ECO:0000256" key="3">
    <source>
        <dbReference type="ARBA" id="ARBA00022679"/>
    </source>
</evidence>
<dbReference type="NCBIfam" id="TIGR01128">
    <property type="entry name" value="holA"/>
    <property type="match status" value="1"/>
</dbReference>
<feature type="domain" description="DNA polymerase III subunit delta C-terminal" evidence="11">
    <location>
        <begin position="214"/>
        <end position="343"/>
    </location>
</feature>
<dbReference type="PANTHER" id="PTHR34388">
    <property type="entry name" value="DNA POLYMERASE III SUBUNIT DELTA"/>
    <property type="match status" value="1"/>
</dbReference>
<sequence>MKLKPEQLGAQLQRQLGSLYIVSGDEPLQISECCDAIRQEARQQGFTERHSYHIDNSFDWGEFLETANSLSLFAEKQILELRMPNGKPGDKGRKALLEYLQNPSPDNLLLIITDRLDAATQKAKWFQQLEKAGVFIQIWPVEHRQLPGWVAHRFKMAGYEASKDAVALLAERIEGNLLAAAQEIEKLKLLANGNTIDVETVREVVSDNARFDVFQLADTALQGDVRNTVRILGGLRSEGIEPPIVLWALAREVRLLCHLSRLKSRGISTELAIEQAAKAHGFSPFMLKKRRGLLEKGMSRQSERELRQMLEHVGIIDQGIKGLTQINEWDELLTLSMTLAGAPVI</sequence>
<dbReference type="EMBL" id="JOKG01000002">
    <property type="protein sequence ID" value="KEQ14915.1"/>
    <property type="molecule type" value="Genomic_DNA"/>
</dbReference>
<reference evidence="12 13" key="1">
    <citation type="submission" date="2014-06" db="EMBL/GenBank/DDBJ databases">
        <title>Whole Genome Sequences of Three Symbiotic Endozoicomonas Bacteria.</title>
        <authorList>
            <person name="Neave M.J."/>
            <person name="Apprill A."/>
            <person name="Voolstra C.R."/>
        </authorList>
    </citation>
    <scope>NUCLEOTIDE SEQUENCE [LARGE SCALE GENOMIC DNA]</scope>
    <source>
        <strain evidence="12 13">LMG 24815</strain>
    </source>
</reference>
<evidence type="ECO:0000256" key="8">
    <source>
        <dbReference type="ARBA" id="ARBA00049244"/>
    </source>
</evidence>
<dbReference type="Gene3D" id="3.40.50.300">
    <property type="entry name" value="P-loop containing nucleotide triphosphate hydrolases"/>
    <property type="match status" value="1"/>
</dbReference>
<dbReference type="GO" id="GO:0009360">
    <property type="term" value="C:DNA polymerase III complex"/>
    <property type="evidence" value="ECO:0007669"/>
    <property type="project" value="UniProtKB-UniRule"/>
</dbReference>
<evidence type="ECO:0000256" key="1">
    <source>
        <dbReference type="ARBA" id="ARBA00012417"/>
    </source>
</evidence>
<dbReference type="GO" id="GO:0003887">
    <property type="term" value="F:DNA-directed DNA polymerase activity"/>
    <property type="evidence" value="ECO:0007669"/>
    <property type="project" value="UniProtKB-UniRule"/>
</dbReference>
<dbReference type="EC" id="2.7.7.7" evidence="1 9"/>
<evidence type="ECO:0000259" key="11">
    <source>
        <dbReference type="Pfam" id="PF14840"/>
    </source>
</evidence>
<gene>
    <name evidence="12" type="ORF">GZ77_11705</name>
</gene>
<feature type="domain" description="DNA polymerase III delta N-terminal" evidence="10">
    <location>
        <begin position="20"/>
        <end position="135"/>
    </location>
</feature>
<evidence type="ECO:0000313" key="12">
    <source>
        <dbReference type="EMBL" id="KEQ14915.1"/>
    </source>
</evidence>
<keyword evidence="13" id="KW-1185">Reference proteome</keyword>